<sequence>MRLFFAVVQMIAGALIFRHVVFPYLRALTDESETKPIYKPPVRALDGESMYDEANVHVCAAIHALRLLRRNNPHTAPTPFEFFRLDSRATPFYPQSLAFPGSSAHTELERVVESAASEIRSRKWAKNQQHGQAQGADGEGLTYDKEDNGVVDASYVVAQMLVDDAARSFYMTHVEAHNKRYSQRLKAEEVVCGNLWRDRGWMVRSG</sequence>
<reference evidence="2" key="1">
    <citation type="submission" date="2021-06" db="EMBL/GenBank/DDBJ databases">
        <title>Comparative genomics, transcriptomics and evolutionary studies reveal genomic signatures of adaptation to plant cell wall in hemibiotrophic fungi.</title>
        <authorList>
            <consortium name="DOE Joint Genome Institute"/>
            <person name="Baroncelli R."/>
            <person name="Diaz J.F."/>
            <person name="Benocci T."/>
            <person name="Peng M."/>
            <person name="Battaglia E."/>
            <person name="Haridas S."/>
            <person name="Andreopoulos W."/>
            <person name="Labutti K."/>
            <person name="Pangilinan J."/>
            <person name="Floch G.L."/>
            <person name="Makela M.R."/>
            <person name="Henrissat B."/>
            <person name="Grigoriev I.V."/>
            <person name="Crouch J.A."/>
            <person name="De Vries R.P."/>
            <person name="Sukno S.A."/>
            <person name="Thon M.R."/>
        </authorList>
    </citation>
    <scope>NUCLEOTIDE SEQUENCE</scope>
    <source>
        <strain evidence="2">CBS 125086</strain>
    </source>
</reference>
<dbReference type="EMBL" id="JAHLJV010000127">
    <property type="protein sequence ID" value="KAK1569647.1"/>
    <property type="molecule type" value="Genomic_DNA"/>
</dbReference>
<evidence type="ECO:0000313" key="2">
    <source>
        <dbReference type="EMBL" id="KAK1569647.1"/>
    </source>
</evidence>
<dbReference type="GeneID" id="85448559"/>
<dbReference type="RefSeq" id="XP_060407862.1">
    <property type="nucleotide sequence ID" value="XM_060564319.1"/>
</dbReference>
<keyword evidence="3" id="KW-1185">Reference proteome</keyword>
<dbReference type="AlphaFoldDB" id="A0AAD8PLK3"/>
<name>A0AAD8PLK3_9PEZI</name>
<proteinExistence type="predicted"/>
<evidence type="ECO:0000313" key="3">
    <source>
        <dbReference type="Proteomes" id="UP001230504"/>
    </source>
</evidence>
<accession>A0AAD8PLK3</accession>
<evidence type="ECO:0000256" key="1">
    <source>
        <dbReference type="SAM" id="MobiDB-lite"/>
    </source>
</evidence>
<gene>
    <name evidence="2" type="ORF">LY79DRAFT_674534</name>
</gene>
<feature type="region of interest" description="Disordered" evidence="1">
    <location>
        <begin position="122"/>
        <end position="143"/>
    </location>
</feature>
<dbReference type="Proteomes" id="UP001230504">
    <property type="component" value="Unassembled WGS sequence"/>
</dbReference>
<protein>
    <submittedName>
        <fullName evidence="2">Uncharacterized protein</fullName>
    </submittedName>
</protein>
<comment type="caution">
    <text evidence="2">The sequence shown here is derived from an EMBL/GenBank/DDBJ whole genome shotgun (WGS) entry which is preliminary data.</text>
</comment>
<organism evidence="2 3">
    <name type="scientific">Colletotrichum navitas</name>
    <dbReference type="NCBI Taxonomy" id="681940"/>
    <lineage>
        <taxon>Eukaryota</taxon>
        <taxon>Fungi</taxon>
        <taxon>Dikarya</taxon>
        <taxon>Ascomycota</taxon>
        <taxon>Pezizomycotina</taxon>
        <taxon>Sordariomycetes</taxon>
        <taxon>Hypocreomycetidae</taxon>
        <taxon>Glomerellales</taxon>
        <taxon>Glomerellaceae</taxon>
        <taxon>Colletotrichum</taxon>
        <taxon>Colletotrichum graminicola species complex</taxon>
    </lineage>
</organism>